<gene>
    <name evidence="2" type="primary">Vigan.10G028700</name>
    <name evidence="2" type="ORF">VIGAN_10028700</name>
</gene>
<accession>A0A0S3T153</accession>
<organism evidence="2 3">
    <name type="scientific">Vigna angularis var. angularis</name>
    <dbReference type="NCBI Taxonomy" id="157739"/>
    <lineage>
        <taxon>Eukaryota</taxon>
        <taxon>Viridiplantae</taxon>
        <taxon>Streptophyta</taxon>
        <taxon>Embryophyta</taxon>
        <taxon>Tracheophyta</taxon>
        <taxon>Spermatophyta</taxon>
        <taxon>Magnoliopsida</taxon>
        <taxon>eudicotyledons</taxon>
        <taxon>Gunneridae</taxon>
        <taxon>Pentapetalae</taxon>
        <taxon>rosids</taxon>
        <taxon>fabids</taxon>
        <taxon>Fabales</taxon>
        <taxon>Fabaceae</taxon>
        <taxon>Papilionoideae</taxon>
        <taxon>50 kb inversion clade</taxon>
        <taxon>NPAAA clade</taxon>
        <taxon>indigoferoid/millettioid clade</taxon>
        <taxon>Phaseoleae</taxon>
        <taxon>Vigna</taxon>
    </lineage>
</organism>
<evidence type="ECO:0000256" key="1">
    <source>
        <dbReference type="SAM" id="MobiDB-lite"/>
    </source>
</evidence>
<reference evidence="2 3" key="1">
    <citation type="journal article" date="2015" name="Sci. Rep.">
        <title>The power of single molecule real-time sequencing technology in the de novo assembly of a eukaryotic genome.</title>
        <authorList>
            <person name="Sakai H."/>
            <person name="Naito K."/>
            <person name="Ogiso-Tanaka E."/>
            <person name="Takahashi Y."/>
            <person name="Iseki K."/>
            <person name="Muto C."/>
            <person name="Satou K."/>
            <person name="Teruya K."/>
            <person name="Shiroma A."/>
            <person name="Shimoji M."/>
            <person name="Hirano T."/>
            <person name="Itoh T."/>
            <person name="Kaga A."/>
            <person name="Tomooka N."/>
        </authorList>
    </citation>
    <scope>NUCLEOTIDE SEQUENCE [LARGE SCALE GENOMIC DNA]</scope>
    <source>
        <strain evidence="3">cv. Shumari</strain>
    </source>
</reference>
<keyword evidence="3" id="KW-1185">Reference proteome</keyword>
<dbReference type="AlphaFoldDB" id="A0A0S3T153"/>
<dbReference type="EMBL" id="AP015043">
    <property type="protein sequence ID" value="BAT98922.1"/>
    <property type="molecule type" value="Genomic_DNA"/>
</dbReference>
<protein>
    <submittedName>
        <fullName evidence="2">Uncharacterized protein</fullName>
    </submittedName>
</protein>
<dbReference type="Proteomes" id="UP000291084">
    <property type="component" value="Chromosome 10"/>
</dbReference>
<name>A0A0S3T153_PHAAN</name>
<evidence type="ECO:0000313" key="2">
    <source>
        <dbReference type="EMBL" id="BAT98922.1"/>
    </source>
</evidence>
<proteinExistence type="predicted"/>
<feature type="region of interest" description="Disordered" evidence="1">
    <location>
        <begin position="1"/>
        <end position="23"/>
    </location>
</feature>
<evidence type="ECO:0000313" key="3">
    <source>
        <dbReference type="Proteomes" id="UP000291084"/>
    </source>
</evidence>
<sequence length="94" mass="10749">MDIRTSGLSRPTPPDDERQGSVIGPLWLCGRPVCLMPGPYWYTLCSHQSLIRDFLPLSTLYCLWLHHSHACPTNLEVHKLTILSFLFLKVTTRV</sequence>